<dbReference type="GO" id="GO:0005634">
    <property type="term" value="C:nucleus"/>
    <property type="evidence" value="ECO:0000318"/>
    <property type="project" value="GO_Central"/>
</dbReference>
<feature type="region of interest" description="Disordered" evidence="8">
    <location>
        <begin position="338"/>
        <end position="366"/>
    </location>
</feature>
<dbReference type="PROSITE" id="PS51294">
    <property type="entry name" value="HTH_MYB"/>
    <property type="match status" value="2"/>
</dbReference>
<dbReference type="OrthoDB" id="2143914at2759"/>
<feature type="domain" description="HTH myb-type" evidence="10">
    <location>
        <begin position="27"/>
        <end position="79"/>
    </location>
</feature>
<evidence type="ECO:0000259" key="10">
    <source>
        <dbReference type="PROSITE" id="PS51294"/>
    </source>
</evidence>
<feature type="domain" description="HTH myb-type" evidence="10">
    <location>
        <begin position="80"/>
        <end position="134"/>
    </location>
</feature>
<dbReference type="InterPro" id="IPR009057">
    <property type="entry name" value="Homeodomain-like_sf"/>
</dbReference>
<keyword evidence="6" id="KW-0804">Transcription</keyword>
<dbReference type="OMA" id="TPLPEWY"/>
<keyword evidence="2" id="KW-0677">Repeat</keyword>
<dbReference type="GO" id="GO:0006355">
    <property type="term" value="P:regulation of DNA-templated transcription"/>
    <property type="evidence" value="ECO:0000318"/>
    <property type="project" value="GO_Central"/>
</dbReference>
<dbReference type="CDD" id="cd00167">
    <property type="entry name" value="SANT"/>
    <property type="match status" value="2"/>
</dbReference>
<feature type="region of interest" description="Disordered" evidence="8">
    <location>
        <begin position="1"/>
        <end position="32"/>
    </location>
</feature>
<dbReference type="eggNOG" id="KOG0048">
    <property type="taxonomic scope" value="Eukaryota"/>
</dbReference>
<name>A0A0A0K6U6_CUCSA</name>
<evidence type="ECO:0000256" key="1">
    <source>
        <dbReference type="ARBA" id="ARBA00004123"/>
    </source>
</evidence>
<dbReference type="PANTHER" id="PTHR47995">
    <property type="entry name" value="TRANSCRIPTION FACTOR MYB33-RELATED"/>
    <property type="match status" value="1"/>
</dbReference>
<dbReference type="Gene3D" id="1.10.10.60">
    <property type="entry name" value="Homeodomain-like"/>
    <property type="match status" value="2"/>
</dbReference>
<evidence type="ECO:0000256" key="2">
    <source>
        <dbReference type="ARBA" id="ARBA00022737"/>
    </source>
</evidence>
<evidence type="ECO:0000256" key="4">
    <source>
        <dbReference type="ARBA" id="ARBA00023125"/>
    </source>
</evidence>
<evidence type="ECO:0000259" key="9">
    <source>
        <dbReference type="PROSITE" id="PS50090"/>
    </source>
</evidence>
<dbReference type="InterPro" id="IPR001005">
    <property type="entry name" value="SANT/Myb"/>
</dbReference>
<dbReference type="PANTHER" id="PTHR47995:SF18">
    <property type="entry name" value="TRANSCRIPTION FACTOR MYB65"/>
    <property type="match status" value="1"/>
</dbReference>
<dbReference type="GO" id="GO:0080092">
    <property type="term" value="P:regulation of pollen tube growth"/>
    <property type="evidence" value="ECO:0007669"/>
    <property type="project" value="UniProtKB-ARBA"/>
</dbReference>
<dbReference type="GO" id="GO:0048235">
    <property type="term" value="P:pollen sperm cell differentiation"/>
    <property type="evidence" value="ECO:0007669"/>
    <property type="project" value="UniProtKB-ARBA"/>
</dbReference>
<reference evidence="11 12" key="2">
    <citation type="journal article" date="2009" name="PLoS ONE">
        <title>An integrated genetic and cytogenetic map of the cucumber genome.</title>
        <authorList>
            <person name="Ren Y."/>
            <person name="Zhang Z."/>
            <person name="Liu J."/>
            <person name="Staub J.E."/>
            <person name="Han Y."/>
            <person name="Cheng Z."/>
            <person name="Li X."/>
            <person name="Lu J."/>
            <person name="Miao H."/>
            <person name="Kang H."/>
            <person name="Xie B."/>
            <person name="Gu X."/>
            <person name="Wang X."/>
            <person name="Du Y."/>
            <person name="Jin W."/>
            <person name="Huang S."/>
        </authorList>
    </citation>
    <scope>NUCLEOTIDE SEQUENCE [LARGE SCALE GENOMIC DNA]</scope>
    <source>
        <strain evidence="12">cv. 9930</strain>
    </source>
</reference>
<evidence type="ECO:0000313" key="12">
    <source>
        <dbReference type="Proteomes" id="UP000029981"/>
    </source>
</evidence>
<dbReference type="EMBL" id="CM002928">
    <property type="protein sequence ID" value="KGN43516.1"/>
    <property type="molecule type" value="Genomic_DNA"/>
</dbReference>
<dbReference type="FunFam" id="1.10.10.60:FF:000404">
    <property type="entry name" value="Transcription factor MYB97"/>
    <property type="match status" value="1"/>
</dbReference>
<keyword evidence="12" id="KW-1185">Reference proteome</keyword>
<keyword evidence="4" id="KW-0238">DNA-binding</keyword>
<dbReference type="Proteomes" id="UP000029981">
    <property type="component" value="Chromosome 7"/>
</dbReference>
<dbReference type="AlphaFoldDB" id="A0A0A0K6U6"/>
<keyword evidence="3" id="KW-0805">Transcription regulation</keyword>
<reference evidence="11 12" key="4">
    <citation type="journal article" date="2011" name="BMC Genomics">
        <title>RNA-Seq improves annotation of protein-coding genes in the cucumber genome.</title>
        <authorList>
            <person name="Li Z."/>
            <person name="Zhang Z."/>
            <person name="Yan P."/>
            <person name="Huang S."/>
            <person name="Fei Z."/>
            <person name="Lin K."/>
        </authorList>
    </citation>
    <scope>NUCLEOTIDE SEQUENCE [LARGE SCALE GENOMIC DNA]</scope>
    <source>
        <strain evidence="12">cv. 9930</strain>
    </source>
</reference>
<protein>
    <submittedName>
        <fullName evidence="11">Uncharacterized protein</fullName>
    </submittedName>
</protein>
<keyword evidence="7" id="KW-0539">Nucleus</keyword>
<dbReference type="GO" id="GO:0003700">
    <property type="term" value="F:DNA-binding transcription factor activity"/>
    <property type="evidence" value="ECO:0000318"/>
    <property type="project" value="GO_Central"/>
</dbReference>
<proteinExistence type="predicted"/>
<dbReference type="KEGG" id="csv:101204619"/>
<dbReference type="Pfam" id="PF00249">
    <property type="entry name" value="Myb_DNA-binding"/>
    <property type="match status" value="2"/>
</dbReference>
<dbReference type="GO" id="GO:0090406">
    <property type="term" value="C:pollen tube"/>
    <property type="evidence" value="ECO:0007669"/>
    <property type="project" value="UniProtKB-ARBA"/>
</dbReference>
<feature type="region of interest" description="Disordered" evidence="8">
    <location>
        <begin position="295"/>
        <end position="320"/>
    </location>
</feature>
<feature type="domain" description="Myb-like" evidence="9">
    <location>
        <begin position="27"/>
        <end position="79"/>
    </location>
</feature>
<feature type="compositionally biased region" description="Basic and acidic residues" evidence="8">
    <location>
        <begin position="1"/>
        <end position="17"/>
    </location>
</feature>
<feature type="compositionally biased region" description="Basic and acidic residues" evidence="8">
    <location>
        <begin position="338"/>
        <end position="359"/>
    </location>
</feature>
<reference evidence="11 12" key="1">
    <citation type="journal article" date="2009" name="Nat. Genet.">
        <title>The genome of the cucumber, Cucumis sativus L.</title>
        <authorList>
            <person name="Huang S."/>
            <person name="Li R."/>
            <person name="Zhang Z."/>
            <person name="Li L."/>
            <person name="Gu X."/>
            <person name="Fan W."/>
            <person name="Lucas W.J."/>
            <person name="Wang X."/>
            <person name="Xie B."/>
            <person name="Ni P."/>
            <person name="Ren Y."/>
            <person name="Zhu H."/>
            <person name="Li J."/>
            <person name="Lin K."/>
            <person name="Jin W."/>
            <person name="Fei Z."/>
            <person name="Li G."/>
            <person name="Staub J."/>
            <person name="Kilian A."/>
            <person name="van der Vossen E.A."/>
            <person name="Wu Y."/>
            <person name="Guo J."/>
            <person name="He J."/>
            <person name="Jia Z."/>
            <person name="Ren Y."/>
            <person name="Tian G."/>
            <person name="Lu Y."/>
            <person name="Ruan J."/>
            <person name="Qian W."/>
            <person name="Wang M."/>
            <person name="Huang Q."/>
            <person name="Li B."/>
            <person name="Xuan Z."/>
            <person name="Cao J."/>
            <person name="Asan"/>
            <person name="Wu Z."/>
            <person name="Zhang J."/>
            <person name="Cai Q."/>
            <person name="Bai Y."/>
            <person name="Zhao B."/>
            <person name="Han Y."/>
            <person name="Li Y."/>
            <person name="Li X."/>
            <person name="Wang S."/>
            <person name="Shi Q."/>
            <person name="Liu S."/>
            <person name="Cho W.K."/>
            <person name="Kim J.Y."/>
            <person name="Xu Y."/>
            <person name="Heller-Uszynska K."/>
            <person name="Miao H."/>
            <person name="Cheng Z."/>
            <person name="Zhang S."/>
            <person name="Wu J."/>
            <person name="Yang Y."/>
            <person name="Kang H."/>
            <person name="Li M."/>
            <person name="Liang H."/>
            <person name="Ren X."/>
            <person name="Shi Z."/>
            <person name="Wen M."/>
            <person name="Jian M."/>
            <person name="Yang H."/>
            <person name="Zhang G."/>
            <person name="Yang Z."/>
            <person name="Chen R."/>
            <person name="Liu S."/>
            <person name="Li J."/>
            <person name="Ma L."/>
            <person name="Liu H."/>
            <person name="Zhou Y."/>
            <person name="Zhao J."/>
            <person name="Fang X."/>
            <person name="Li G."/>
            <person name="Fang L."/>
            <person name="Li Y."/>
            <person name="Liu D."/>
            <person name="Zheng H."/>
            <person name="Zhang Y."/>
            <person name="Qin N."/>
            <person name="Li Z."/>
            <person name="Yang G."/>
            <person name="Yang S."/>
            <person name="Bolund L."/>
            <person name="Kristiansen K."/>
            <person name="Zheng H."/>
            <person name="Li S."/>
            <person name="Zhang X."/>
            <person name="Yang H."/>
            <person name="Wang J."/>
            <person name="Sun R."/>
            <person name="Zhang B."/>
            <person name="Jiang S."/>
            <person name="Wang J."/>
            <person name="Du Y."/>
            <person name="Li S."/>
        </authorList>
    </citation>
    <scope>NUCLEOTIDE SEQUENCE [LARGE SCALE GENOMIC DNA]</scope>
    <source>
        <strain evidence="12">cv. 9930</strain>
    </source>
</reference>
<feature type="compositionally biased region" description="Basic and acidic residues" evidence="8">
    <location>
        <begin position="386"/>
        <end position="395"/>
    </location>
</feature>
<accession>A0A0A0K6U6</accession>
<evidence type="ECO:0000256" key="6">
    <source>
        <dbReference type="ARBA" id="ARBA00023163"/>
    </source>
</evidence>
<dbReference type="InterPro" id="IPR017930">
    <property type="entry name" value="Myb_dom"/>
</dbReference>
<evidence type="ECO:0000256" key="8">
    <source>
        <dbReference type="SAM" id="MobiDB-lite"/>
    </source>
</evidence>
<dbReference type="PROSITE" id="PS50090">
    <property type="entry name" value="MYB_LIKE"/>
    <property type="match status" value="2"/>
</dbReference>
<sequence length="500" mass="54623">MVENKGEKGKSEGDHQNHGGGGGEKGGRALKKGPWTAAEDGILIDYVKKHGEGNWNAVQKHTGLARCGKSCRLRWANHLRPNLKKGSFSQEEERIIIELHAKLGNKWARMAAQLPGRTDNEIKNYWNTRMKRRQRAGLPLYPLEIQQEATAFHLRNHHHHHHHNSSSPAAVATNFSVIRHKPDFNNQNSLSIFNFSSTMNNYQKNFNDGSSFLATPTSQFKFFPDNNNGGGFALPLSPVSPFPQIGQQMNQSFSSPPQAALQFSYGNYVCNSNSGLNSMILGAPYHNLIPGLETELPSIQTPPHSTTPASSGTSGGEGIMAAANSGLLDVVLLEAEARSRNEKQSKEESSSAGEMKQRMDQGSTEEEDANLYVESVLGSSGGDAAAAEHHSDEFSSSHSSSRKRPRMEPLEEMDSMDDDDLMSLLNNFQSGIPVPEWYPGSSDDDLAMNMQNGPSLCESNGNPGGDEQQQNVASPTVVASSPVLEWSLGSSCWNNMPNIH</sequence>
<dbReference type="SMART" id="SM00717">
    <property type="entry name" value="SANT"/>
    <property type="match status" value="2"/>
</dbReference>
<feature type="region of interest" description="Disordered" evidence="8">
    <location>
        <begin position="379"/>
        <end position="408"/>
    </location>
</feature>
<feature type="region of interest" description="Disordered" evidence="8">
    <location>
        <begin position="450"/>
        <end position="475"/>
    </location>
</feature>
<keyword evidence="5" id="KW-0010">Activator</keyword>
<gene>
    <name evidence="11" type="ORF">Csa_7G043580</name>
</gene>
<dbReference type="Gramene" id="KGN43516">
    <property type="protein sequence ID" value="KGN43516"/>
    <property type="gene ID" value="Csa_7G043580"/>
</dbReference>
<feature type="domain" description="Myb-like" evidence="9">
    <location>
        <begin position="80"/>
        <end position="130"/>
    </location>
</feature>
<dbReference type="GO" id="GO:0003677">
    <property type="term" value="F:DNA binding"/>
    <property type="evidence" value="ECO:0007669"/>
    <property type="project" value="UniProtKB-KW"/>
</dbReference>
<evidence type="ECO:0000256" key="5">
    <source>
        <dbReference type="ARBA" id="ARBA00023159"/>
    </source>
</evidence>
<reference evidence="11 12" key="3">
    <citation type="journal article" date="2010" name="BMC Genomics">
        <title>Transcriptome sequencing and comparative analysis of cucumber flowers with different sex types.</title>
        <authorList>
            <person name="Guo S."/>
            <person name="Zheng Y."/>
            <person name="Joung J.G."/>
            <person name="Liu S."/>
            <person name="Zhang Z."/>
            <person name="Crasta O.R."/>
            <person name="Sobral B.W."/>
            <person name="Xu Y."/>
            <person name="Huang S."/>
            <person name="Fei Z."/>
        </authorList>
    </citation>
    <scope>NUCLEOTIDE SEQUENCE [LARGE SCALE GENOMIC DNA]</scope>
    <source>
        <strain evidence="12">cv. 9930</strain>
    </source>
</reference>
<dbReference type="FunFam" id="1.10.10.60:FF:000001">
    <property type="entry name" value="MYB-related transcription factor"/>
    <property type="match status" value="1"/>
</dbReference>
<feature type="compositionally biased region" description="Low complexity" evidence="8">
    <location>
        <begin position="301"/>
        <end position="312"/>
    </location>
</feature>
<dbReference type="SUPFAM" id="SSF46689">
    <property type="entry name" value="Homeodomain-like"/>
    <property type="match status" value="1"/>
</dbReference>
<comment type="subcellular location">
    <subcellularLocation>
        <location evidence="1">Nucleus</location>
    </subcellularLocation>
</comment>
<feature type="compositionally biased region" description="Polar residues" evidence="8">
    <location>
        <begin position="450"/>
        <end position="471"/>
    </location>
</feature>
<evidence type="ECO:0000256" key="3">
    <source>
        <dbReference type="ARBA" id="ARBA00023015"/>
    </source>
</evidence>
<organism evidence="11 12">
    <name type="scientific">Cucumis sativus</name>
    <name type="common">Cucumber</name>
    <dbReference type="NCBI Taxonomy" id="3659"/>
    <lineage>
        <taxon>Eukaryota</taxon>
        <taxon>Viridiplantae</taxon>
        <taxon>Streptophyta</taxon>
        <taxon>Embryophyta</taxon>
        <taxon>Tracheophyta</taxon>
        <taxon>Spermatophyta</taxon>
        <taxon>Magnoliopsida</taxon>
        <taxon>eudicotyledons</taxon>
        <taxon>Gunneridae</taxon>
        <taxon>Pentapetalae</taxon>
        <taxon>rosids</taxon>
        <taxon>fabids</taxon>
        <taxon>Cucurbitales</taxon>
        <taxon>Cucurbitaceae</taxon>
        <taxon>Benincaseae</taxon>
        <taxon>Cucumis</taxon>
    </lineage>
</organism>
<evidence type="ECO:0000256" key="7">
    <source>
        <dbReference type="ARBA" id="ARBA00023242"/>
    </source>
</evidence>
<evidence type="ECO:0000313" key="11">
    <source>
        <dbReference type="EMBL" id="KGN43516.1"/>
    </source>
</evidence>